<dbReference type="PANTHER" id="PTHR22888:SF9">
    <property type="entry name" value="CYTOCHROME C OXIDASE SUBUNIT 2"/>
    <property type="match status" value="1"/>
</dbReference>
<keyword evidence="8" id="KW-1278">Translocase</keyword>
<dbReference type="Pfam" id="PF02790">
    <property type="entry name" value="COX2_TM"/>
    <property type="match status" value="1"/>
</dbReference>
<dbReference type="RefSeq" id="WP_012376346.1">
    <property type="nucleotide sequence ID" value="NC_010571.1"/>
</dbReference>
<feature type="domain" description="Cytochrome c" evidence="21">
    <location>
        <begin position="220"/>
        <end position="311"/>
    </location>
</feature>
<dbReference type="HOGENOM" id="CLU_036876_1_1_0"/>
<comment type="similarity">
    <text evidence="2 16">Belongs to the cytochrome c oxidase subunit 2 family.</text>
</comment>
<keyword evidence="7 15" id="KW-0479">Metal-binding</keyword>
<dbReference type="GO" id="GO:0005886">
    <property type="term" value="C:plasma membrane"/>
    <property type="evidence" value="ECO:0007669"/>
    <property type="project" value="UniProtKB-SubCell"/>
</dbReference>
<keyword evidence="11 15" id="KW-0408">Iron</keyword>
<evidence type="ECO:0000259" key="19">
    <source>
        <dbReference type="PROSITE" id="PS50857"/>
    </source>
</evidence>
<name>B1ZVF0_OPITP</name>
<evidence type="ECO:0000256" key="2">
    <source>
        <dbReference type="ARBA" id="ARBA00007866"/>
    </source>
</evidence>
<dbReference type="InterPro" id="IPR014222">
    <property type="entry name" value="Cyt_c_oxidase_su2"/>
</dbReference>
<dbReference type="SUPFAM" id="SSF81464">
    <property type="entry name" value="Cytochrome c oxidase subunit II-like, transmembrane region"/>
    <property type="match status" value="1"/>
</dbReference>
<proteinExistence type="inferred from homology"/>
<dbReference type="PROSITE" id="PS50999">
    <property type="entry name" value="COX2_TM"/>
    <property type="match status" value="1"/>
</dbReference>
<evidence type="ECO:0000256" key="9">
    <source>
        <dbReference type="ARBA" id="ARBA00022982"/>
    </source>
</evidence>
<dbReference type="InterPro" id="IPR001505">
    <property type="entry name" value="Copper_CuA"/>
</dbReference>
<comment type="cofactor">
    <cofactor evidence="17">
        <name>Cu cation</name>
        <dbReference type="ChEBI" id="CHEBI:23378"/>
    </cofactor>
    <text evidence="17">Binds a copper A center.</text>
</comment>
<sequence>MNGESGSIFNPAAPHAQAISDLFVINLWVCAVIFALVAGAVGYSLVRYRWREGDAEPVQLAGHTTVEIIWTVIPFLIVVVLFGLTVHAMQKSDPPAAPEPDLVIIGHQWWWEIRDPKLGYVAANEIHIPVGKPLSIRLDTVDVLHEFWVPRLTRKMTTVPGAGNHVWMQADQPGVYQGVCSEFCGTQHAWMRFEVIAESQADYEAWVRQQQQAAPAPPTPVAARGQQLFRELTCVNCHAIQGAGGTSNAGPDLTHLAGRRYLGAGIVPNTPENLRRWLEDPQQVKPGVLMPNFKLSERQLDELMAYLETLR</sequence>
<dbReference type="PROSITE" id="PS00078">
    <property type="entry name" value="COX2"/>
    <property type="match status" value="1"/>
</dbReference>
<evidence type="ECO:0000256" key="11">
    <source>
        <dbReference type="ARBA" id="ARBA00023004"/>
    </source>
</evidence>
<dbReference type="InterPro" id="IPR034236">
    <property type="entry name" value="CuRO_CcO_Caa3_II"/>
</dbReference>
<dbReference type="InterPro" id="IPR011759">
    <property type="entry name" value="Cyt_c_oxidase_su2_TM_dom"/>
</dbReference>
<keyword evidence="3 16" id="KW-0813">Transport</keyword>
<dbReference type="InterPro" id="IPR045187">
    <property type="entry name" value="CcO_II"/>
</dbReference>
<dbReference type="GO" id="GO:0016491">
    <property type="term" value="F:oxidoreductase activity"/>
    <property type="evidence" value="ECO:0007669"/>
    <property type="project" value="InterPro"/>
</dbReference>
<dbReference type="Gene3D" id="2.60.40.420">
    <property type="entry name" value="Cupredoxins - blue copper proteins"/>
    <property type="match status" value="1"/>
</dbReference>
<keyword evidence="9 16" id="KW-0249">Electron transport</keyword>
<dbReference type="SUPFAM" id="SSF49503">
    <property type="entry name" value="Cupredoxins"/>
    <property type="match status" value="1"/>
</dbReference>
<evidence type="ECO:0000256" key="3">
    <source>
        <dbReference type="ARBA" id="ARBA00022448"/>
    </source>
</evidence>
<reference evidence="22 23" key="1">
    <citation type="journal article" date="2011" name="J. Bacteriol.">
        <title>Genome sequence of the verrucomicrobium Opitutus terrae PB90-1, an abundant inhabitant of rice paddy soil ecosystems.</title>
        <authorList>
            <person name="van Passel M.W."/>
            <person name="Kant R."/>
            <person name="Palva A."/>
            <person name="Copeland A."/>
            <person name="Lucas S."/>
            <person name="Lapidus A."/>
            <person name="Glavina del Rio T."/>
            <person name="Pitluck S."/>
            <person name="Goltsman E."/>
            <person name="Clum A."/>
            <person name="Sun H."/>
            <person name="Schmutz J."/>
            <person name="Larimer F.W."/>
            <person name="Land M.L."/>
            <person name="Hauser L."/>
            <person name="Kyrpides N."/>
            <person name="Mikhailova N."/>
            <person name="Richardson P.P."/>
            <person name="Janssen P.H."/>
            <person name="de Vos W.M."/>
            <person name="Smidt H."/>
        </authorList>
    </citation>
    <scope>NUCLEOTIDE SEQUENCE [LARGE SCALE GENOMIC DNA]</scope>
    <source>
        <strain evidence="23">DSM 11246 / JCM 15787 / PB90-1</strain>
    </source>
</reference>
<dbReference type="InterPro" id="IPR036257">
    <property type="entry name" value="Cyt_c_oxidase_su2_TM_sf"/>
</dbReference>
<dbReference type="Pfam" id="PF00034">
    <property type="entry name" value="Cytochrom_C"/>
    <property type="match status" value="1"/>
</dbReference>
<dbReference type="eggNOG" id="COG1622">
    <property type="taxonomic scope" value="Bacteria"/>
</dbReference>
<evidence type="ECO:0000256" key="1">
    <source>
        <dbReference type="ARBA" id="ARBA00004141"/>
    </source>
</evidence>
<dbReference type="Proteomes" id="UP000007013">
    <property type="component" value="Chromosome"/>
</dbReference>
<dbReference type="GO" id="GO:0005507">
    <property type="term" value="F:copper ion binding"/>
    <property type="evidence" value="ECO:0007669"/>
    <property type="project" value="InterPro"/>
</dbReference>
<evidence type="ECO:0000256" key="10">
    <source>
        <dbReference type="ARBA" id="ARBA00022989"/>
    </source>
</evidence>
<gene>
    <name evidence="22" type="ordered locus">Oter_3540</name>
</gene>
<dbReference type="KEGG" id="ote:Oter_3540"/>
<evidence type="ECO:0000259" key="20">
    <source>
        <dbReference type="PROSITE" id="PS50999"/>
    </source>
</evidence>
<dbReference type="PROSITE" id="PS50857">
    <property type="entry name" value="COX2_CUA"/>
    <property type="match status" value="1"/>
</dbReference>
<evidence type="ECO:0000256" key="14">
    <source>
        <dbReference type="ARBA" id="ARBA00024688"/>
    </source>
</evidence>
<keyword evidence="12 17" id="KW-0186">Copper</keyword>
<dbReference type="InterPro" id="IPR009056">
    <property type="entry name" value="Cyt_c-like_dom"/>
</dbReference>
<comment type="function">
    <text evidence="14 17">Subunits I and II form the functional core of the enzyme complex. Electrons originating in cytochrome c are transferred via heme a and Cu(A) to the binuclear center formed by heme a3 and Cu(B).</text>
</comment>
<dbReference type="GO" id="GO:0004129">
    <property type="term" value="F:cytochrome-c oxidase activity"/>
    <property type="evidence" value="ECO:0007669"/>
    <property type="project" value="UniProtKB-EC"/>
</dbReference>
<keyword evidence="5 16" id="KW-0679">Respiratory chain</keyword>
<dbReference type="OrthoDB" id="9781261at2"/>
<evidence type="ECO:0000256" key="16">
    <source>
        <dbReference type="RuleBase" id="RU000456"/>
    </source>
</evidence>
<evidence type="ECO:0000256" key="17">
    <source>
        <dbReference type="RuleBase" id="RU004024"/>
    </source>
</evidence>
<evidence type="ECO:0000256" key="4">
    <source>
        <dbReference type="ARBA" id="ARBA00022617"/>
    </source>
</evidence>
<evidence type="ECO:0000256" key="13">
    <source>
        <dbReference type="ARBA" id="ARBA00023136"/>
    </source>
</evidence>
<feature type="transmembrane region" description="Helical" evidence="18">
    <location>
        <begin position="23"/>
        <end position="46"/>
    </location>
</feature>
<dbReference type="InterPro" id="IPR002429">
    <property type="entry name" value="CcO_II-like_C"/>
</dbReference>
<dbReference type="CDD" id="cd04213">
    <property type="entry name" value="CuRO_CcO_Caa3_II"/>
    <property type="match status" value="1"/>
</dbReference>
<protein>
    <recommendedName>
        <fullName evidence="17">Cytochrome c oxidase subunit 2</fullName>
        <ecNumber evidence="17">7.1.1.9</ecNumber>
    </recommendedName>
</protein>
<dbReference type="InterPro" id="IPR008972">
    <property type="entry name" value="Cupredoxin"/>
</dbReference>
<feature type="domain" description="Cytochrome oxidase subunit II transmembrane region profile" evidence="20">
    <location>
        <begin position="1"/>
        <end position="96"/>
    </location>
</feature>
<evidence type="ECO:0000256" key="7">
    <source>
        <dbReference type="ARBA" id="ARBA00022723"/>
    </source>
</evidence>
<evidence type="ECO:0000256" key="12">
    <source>
        <dbReference type="ARBA" id="ARBA00023008"/>
    </source>
</evidence>
<dbReference type="GO" id="GO:0042773">
    <property type="term" value="P:ATP synthesis coupled electron transport"/>
    <property type="evidence" value="ECO:0007669"/>
    <property type="project" value="TreeGrafter"/>
</dbReference>
<comment type="catalytic activity">
    <reaction evidence="17">
        <text>4 Fe(II)-[cytochrome c] + O2 + 8 H(+)(in) = 4 Fe(III)-[cytochrome c] + 2 H2O + 4 H(+)(out)</text>
        <dbReference type="Rhea" id="RHEA:11436"/>
        <dbReference type="Rhea" id="RHEA-COMP:10350"/>
        <dbReference type="Rhea" id="RHEA-COMP:14399"/>
        <dbReference type="ChEBI" id="CHEBI:15377"/>
        <dbReference type="ChEBI" id="CHEBI:15378"/>
        <dbReference type="ChEBI" id="CHEBI:15379"/>
        <dbReference type="ChEBI" id="CHEBI:29033"/>
        <dbReference type="ChEBI" id="CHEBI:29034"/>
        <dbReference type="EC" id="7.1.1.9"/>
    </reaction>
</comment>
<keyword evidence="23" id="KW-1185">Reference proteome</keyword>
<evidence type="ECO:0000256" key="18">
    <source>
        <dbReference type="SAM" id="Phobius"/>
    </source>
</evidence>
<dbReference type="eggNOG" id="COG2010">
    <property type="taxonomic scope" value="Bacteria"/>
</dbReference>
<dbReference type="EC" id="7.1.1.9" evidence="17"/>
<accession>B1ZVF0</accession>
<evidence type="ECO:0000256" key="5">
    <source>
        <dbReference type="ARBA" id="ARBA00022660"/>
    </source>
</evidence>
<evidence type="ECO:0000256" key="8">
    <source>
        <dbReference type="ARBA" id="ARBA00022967"/>
    </source>
</evidence>
<dbReference type="Pfam" id="PF00116">
    <property type="entry name" value="COX2"/>
    <property type="match status" value="1"/>
</dbReference>
<comment type="subcellular location">
    <subcellularLocation>
        <location evidence="16">Cell membrane</location>
        <topology evidence="16">Multi-pass membrane protein</topology>
    </subcellularLocation>
    <subcellularLocation>
        <location evidence="1">Membrane</location>
        <topology evidence="1">Multi-pass membrane protein</topology>
    </subcellularLocation>
</comment>
<evidence type="ECO:0000313" key="23">
    <source>
        <dbReference type="Proteomes" id="UP000007013"/>
    </source>
</evidence>
<keyword evidence="10 18" id="KW-1133">Transmembrane helix</keyword>
<keyword evidence="6 16" id="KW-0812">Transmembrane</keyword>
<dbReference type="AlphaFoldDB" id="B1ZVF0"/>
<dbReference type="NCBIfam" id="TIGR02866">
    <property type="entry name" value="CoxB"/>
    <property type="match status" value="1"/>
</dbReference>
<evidence type="ECO:0000259" key="21">
    <source>
        <dbReference type="PROSITE" id="PS51007"/>
    </source>
</evidence>
<dbReference type="InterPro" id="IPR036909">
    <property type="entry name" value="Cyt_c-like_dom_sf"/>
</dbReference>
<dbReference type="EMBL" id="CP001032">
    <property type="protein sequence ID" value="ACB76817.1"/>
    <property type="molecule type" value="Genomic_DNA"/>
</dbReference>
<keyword evidence="4 15" id="KW-0349">Heme</keyword>
<evidence type="ECO:0000256" key="15">
    <source>
        <dbReference type="PROSITE-ProRule" id="PRU00433"/>
    </source>
</evidence>
<organism evidence="22 23">
    <name type="scientific">Opitutus terrae (strain DSM 11246 / JCM 15787 / PB90-1)</name>
    <dbReference type="NCBI Taxonomy" id="452637"/>
    <lineage>
        <taxon>Bacteria</taxon>
        <taxon>Pseudomonadati</taxon>
        <taxon>Verrucomicrobiota</taxon>
        <taxon>Opitutia</taxon>
        <taxon>Opitutales</taxon>
        <taxon>Opitutaceae</taxon>
        <taxon>Opitutus</taxon>
    </lineage>
</organism>
<dbReference type="Gene3D" id="1.10.287.90">
    <property type="match status" value="1"/>
</dbReference>
<evidence type="ECO:0000256" key="6">
    <source>
        <dbReference type="ARBA" id="ARBA00022692"/>
    </source>
</evidence>
<dbReference type="STRING" id="452637.Oter_3540"/>
<dbReference type="PROSITE" id="PS51007">
    <property type="entry name" value="CYTC"/>
    <property type="match status" value="1"/>
</dbReference>
<evidence type="ECO:0000313" key="22">
    <source>
        <dbReference type="EMBL" id="ACB76817.1"/>
    </source>
</evidence>
<feature type="domain" description="Cytochrome oxidase subunit II copper A binding" evidence="19">
    <location>
        <begin position="97"/>
        <end position="209"/>
    </location>
</feature>
<dbReference type="SUPFAM" id="SSF46626">
    <property type="entry name" value="Cytochrome c"/>
    <property type="match status" value="1"/>
</dbReference>
<dbReference type="GO" id="GO:0020037">
    <property type="term" value="F:heme binding"/>
    <property type="evidence" value="ECO:0007669"/>
    <property type="project" value="InterPro"/>
</dbReference>
<keyword evidence="13 18" id="KW-0472">Membrane</keyword>
<dbReference type="PANTHER" id="PTHR22888">
    <property type="entry name" value="CYTOCHROME C OXIDASE, SUBUNIT II"/>
    <property type="match status" value="1"/>
</dbReference>
<feature type="transmembrane region" description="Helical" evidence="18">
    <location>
        <begin position="67"/>
        <end position="89"/>
    </location>
</feature>